<evidence type="ECO:0000256" key="3">
    <source>
        <dbReference type="HAMAP-Rule" id="MF_01139"/>
    </source>
</evidence>
<evidence type="ECO:0000313" key="4">
    <source>
        <dbReference type="EMBL" id="ORW66083.1"/>
    </source>
</evidence>
<feature type="active site" description="Proton acceptor" evidence="3">
    <location>
        <position position="73"/>
    </location>
</feature>
<feature type="binding site" evidence="3">
    <location>
        <position position="42"/>
    </location>
    <ligand>
        <name>substrate</name>
    </ligand>
</feature>
<feature type="binding site" evidence="3">
    <location>
        <position position="182"/>
    </location>
    <ligand>
        <name>substrate</name>
    </ligand>
</feature>
<comment type="subunit">
    <text evidence="3">Homodimer.</text>
</comment>
<proteinExistence type="inferred from homology"/>
<dbReference type="Gene3D" id="3.40.1180.10">
    <property type="entry name" value="Decaprenyl diphosphate synthase-like"/>
    <property type="match status" value="1"/>
</dbReference>
<organism evidence="4 5">
    <name type="scientific">Mycobacterium riyadhense</name>
    <dbReference type="NCBI Taxonomy" id="486698"/>
    <lineage>
        <taxon>Bacteria</taxon>
        <taxon>Bacillati</taxon>
        <taxon>Actinomycetota</taxon>
        <taxon>Actinomycetes</taxon>
        <taxon>Mycobacteriales</taxon>
        <taxon>Mycobacteriaceae</taxon>
        <taxon>Mycobacterium</taxon>
    </lineage>
</organism>
<dbReference type="HAMAP" id="MF_01139">
    <property type="entry name" value="ISPT"/>
    <property type="match status" value="1"/>
</dbReference>
<dbReference type="RefSeq" id="WP_085252517.1">
    <property type="nucleotide sequence ID" value="NZ_CAJMWJ010000001.1"/>
</dbReference>
<dbReference type="EMBL" id="LQPQ01000191">
    <property type="protein sequence ID" value="ORW66083.1"/>
    <property type="molecule type" value="Genomic_DNA"/>
</dbReference>
<feature type="binding site" evidence="3">
    <location>
        <position position="76"/>
    </location>
    <ligand>
        <name>substrate</name>
    </ligand>
</feature>
<dbReference type="Pfam" id="PF01255">
    <property type="entry name" value="Prenyltransf"/>
    <property type="match status" value="1"/>
</dbReference>
<dbReference type="NCBIfam" id="TIGR00055">
    <property type="entry name" value="uppS"/>
    <property type="match status" value="1"/>
</dbReference>
<evidence type="ECO:0000313" key="5">
    <source>
        <dbReference type="Proteomes" id="UP000193087"/>
    </source>
</evidence>
<comment type="function">
    <text evidence="3">Catalyzes the condensation of isopentenyl diphosphate (IPP) with allylic pyrophosphates generating different type of terpenoids.</text>
</comment>
<dbReference type="InterPro" id="IPR001441">
    <property type="entry name" value="UPP_synth-like"/>
</dbReference>
<dbReference type="EC" id="2.5.1.-" evidence="3"/>
<keyword evidence="3" id="KW-0479">Metal-binding</keyword>
<evidence type="ECO:0000256" key="2">
    <source>
        <dbReference type="ARBA" id="ARBA00022679"/>
    </source>
</evidence>
<dbReference type="InterPro" id="IPR036424">
    <property type="entry name" value="UPP_synth-like_sf"/>
</dbReference>
<dbReference type="AlphaFoldDB" id="A0A1X2BR17"/>
<feature type="binding site" evidence="3">
    <location>
        <begin position="70"/>
        <end position="72"/>
    </location>
    <ligand>
        <name>substrate</name>
    </ligand>
</feature>
<feature type="binding site" evidence="3">
    <location>
        <begin position="26"/>
        <end position="29"/>
    </location>
    <ligand>
        <name>substrate</name>
    </ligand>
</feature>
<keyword evidence="2 3" id="KW-0808">Transferase</keyword>
<reference evidence="4 5" key="1">
    <citation type="submission" date="2016-01" db="EMBL/GenBank/DDBJ databases">
        <title>The new phylogeny of the genus Mycobacterium.</title>
        <authorList>
            <person name="Tarcisio F."/>
            <person name="Conor M."/>
            <person name="Antonella G."/>
            <person name="Elisabetta G."/>
            <person name="Giulia F.S."/>
            <person name="Sara T."/>
            <person name="Anna F."/>
            <person name="Clotilde B."/>
            <person name="Roberto B."/>
            <person name="Veronica D.S."/>
            <person name="Fabio R."/>
            <person name="Monica P."/>
            <person name="Olivier J."/>
            <person name="Enrico T."/>
            <person name="Nicola S."/>
        </authorList>
    </citation>
    <scope>NUCLEOTIDE SEQUENCE [LARGE SCALE GENOMIC DNA]</scope>
    <source>
        <strain evidence="4 5">DSM 45176</strain>
    </source>
</reference>
<feature type="binding site" evidence="3">
    <location>
        <begin position="188"/>
        <end position="190"/>
    </location>
    <ligand>
        <name>substrate</name>
    </ligand>
</feature>
<feature type="binding site" evidence="3">
    <location>
        <position position="201"/>
    </location>
    <ligand>
        <name>Mg(2+)</name>
        <dbReference type="ChEBI" id="CHEBI:18420"/>
    </ligand>
</feature>
<dbReference type="PANTHER" id="PTHR10291:SF0">
    <property type="entry name" value="DEHYDRODOLICHYL DIPHOSPHATE SYNTHASE 2"/>
    <property type="match status" value="1"/>
</dbReference>
<gene>
    <name evidence="4" type="ORF">AWC22_02225</name>
</gene>
<dbReference type="GeneID" id="93497467"/>
<keyword evidence="3" id="KW-0460">Magnesium</keyword>
<dbReference type="GO" id="GO:0016094">
    <property type="term" value="P:polyprenol biosynthetic process"/>
    <property type="evidence" value="ECO:0007669"/>
    <property type="project" value="TreeGrafter"/>
</dbReference>
<accession>A0A1X2BR17</accession>
<feature type="active site" evidence="3">
    <location>
        <position position="25"/>
    </location>
</feature>
<dbReference type="GO" id="GO:0000287">
    <property type="term" value="F:magnesium ion binding"/>
    <property type="evidence" value="ECO:0007669"/>
    <property type="project" value="UniProtKB-UniRule"/>
</dbReference>
<dbReference type="GO" id="GO:0045547">
    <property type="term" value="F:ditrans,polycis-polyprenyl diphosphate synthase [(2E,6E)-farnesyl diphosphate specific] activity"/>
    <property type="evidence" value="ECO:0007669"/>
    <property type="project" value="TreeGrafter"/>
</dbReference>
<name>A0A1X2BR17_9MYCO</name>
<dbReference type="SUPFAM" id="SSF64005">
    <property type="entry name" value="Undecaprenyl diphosphate synthase"/>
    <property type="match status" value="1"/>
</dbReference>
<dbReference type="OrthoDB" id="4191603at2"/>
<dbReference type="PANTHER" id="PTHR10291">
    <property type="entry name" value="DEHYDRODOLICHYL DIPHOSPHATE SYNTHASE FAMILY MEMBER"/>
    <property type="match status" value="1"/>
</dbReference>
<comment type="similarity">
    <text evidence="1 3">Belongs to the UPP synthase family.</text>
</comment>
<dbReference type="STRING" id="486698.AWC22_02225"/>
<feature type="binding site" evidence="3">
    <location>
        <position position="25"/>
    </location>
    <ligand>
        <name>Mg(2+)</name>
        <dbReference type="ChEBI" id="CHEBI:18420"/>
    </ligand>
</feature>
<comment type="caution">
    <text evidence="4">The sequence shown here is derived from an EMBL/GenBank/DDBJ whole genome shotgun (WGS) entry which is preliminary data.</text>
</comment>
<protein>
    <recommendedName>
        <fullName evidence="3">Isoprenyl transferase</fullName>
        <ecNumber evidence="3">2.5.1.-</ecNumber>
    </recommendedName>
</protein>
<dbReference type="CDD" id="cd00475">
    <property type="entry name" value="Cis_IPPS"/>
    <property type="match status" value="1"/>
</dbReference>
<comment type="cofactor">
    <cofactor evidence="3">
        <name>Mg(2+)</name>
        <dbReference type="ChEBI" id="CHEBI:18420"/>
    </cofactor>
    <text evidence="3">Binds 2 magnesium ions per subunit.</text>
</comment>
<comment type="caution">
    <text evidence="3">Lacks conserved residue(s) required for the propagation of feature annotation.</text>
</comment>
<keyword evidence="5" id="KW-1185">Reference proteome</keyword>
<evidence type="ECO:0000256" key="1">
    <source>
        <dbReference type="ARBA" id="ARBA00005432"/>
    </source>
</evidence>
<sequence>MNQFNDQLSVPISQPRPRNVALYTDGNARWAAKRGLSAMEGHLAGGEVAIKRVRDACELGIEQLSVFTLSTDNMMRSSDEVATLMTIMASLFDRGIELLGPWGIRLRVVGSRNGLPQTVLDAMDRAESATAHNNRMELFFGFNYGGRQELLDAAQRYHGGGEQVFRQLLFAPEMRDLDLIIRTGGDRRLSNGFLWHSAYSELLFVDELWPDFTRECFENALADFGHRVRTLGRSHRQMSAPQNSAHTAVSP</sequence>
<dbReference type="Proteomes" id="UP000193087">
    <property type="component" value="Unassembled WGS sequence"/>
</dbReference>
<feature type="binding site" evidence="3">
    <location>
        <position position="30"/>
    </location>
    <ligand>
        <name>substrate</name>
    </ligand>
</feature>